<feature type="domain" description="Transposase putative helix-turn-helix" evidence="11">
    <location>
        <begin position="29"/>
        <end position="74"/>
    </location>
</feature>
<dbReference type="Pfam" id="PF12323">
    <property type="entry name" value="HTH_OrfB_IS605"/>
    <property type="match status" value="1"/>
</dbReference>
<evidence type="ECO:0000256" key="7">
    <source>
        <dbReference type="ARBA" id="ARBA00023172"/>
    </source>
</evidence>
<feature type="coiled-coil region" evidence="8">
    <location>
        <begin position="230"/>
        <end position="274"/>
    </location>
</feature>
<evidence type="ECO:0000256" key="5">
    <source>
        <dbReference type="ARBA" id="ARBA00022833"/>
    </source>
</evidence>
<feature type="domain" description="Probable transposase IS891/IS1136/IS1341" evidence="9">
    <location>
        <begin position="188"/>
        <end position="302"/>
    </location>
</feature>
<dbReference type="GO" id="GO:0046872">
    <property type="term" value="F:metal ion binding"/>
    <property type="evidence" value="ECO:0007669"/>
    <property type="project" value="UniProtKB-KW"/>
</dbReference>
<evidence type="ECO:0000259" key="10">
    <source>
        <dbReference type="Pfam" id="PF07282"/>
    </source>
</evidence>
<evidence type="ECO:0000313" key="12">
    <source>
        <dbReference type="EMBL" id="CCC73651.1"/>
    </source>
</evidence>
<dbReference type="GO" id="GO:0003677">
    <property type="term" value="F:DNA binding"/>
    <property type="evidence" value="ECO:0007669"/>
    <property type="project" value="UniProtKB-KW"/>
</dbReference>
<evidence type="ECO:0000256" key="3">
    <source>
        <dbReference type="ARBA" id="ARBA00022578"/>
    </source>
</evidence>
<comment type="similarity">
    <text evidence="1">In the C-terminal section; belongs to the transposase 35 family.</text>
</comment>
<dbReference type="PANTHER" id="PTHR30405">
    <property type="entry name" value="TRANSPOSASE"/>
    <property type="match status" value="1"/>
</dbReference>
<protein>
    <submittedName>
        <fullName evidence="12">Putative transposase</fullName>
    </submittedName>
</protein>
<dbReference type="InterPro" id="IPR051399">
    <property type="entry name" value="RNA-guided_DNA_endo/Transpos"/>
</dbReference>
<dbReference type="Pfam" id="PF07282">
    <property type="entry name" value="Cas12f1-like_TNB"/>
    <property type="match status" value="1"/>
</dbReference>
<keyword evidence="5" id="KW-0862">Zinc</keyword>
<dbReference type="InterPro" id="IPR053522">
    <property type="entry name" value="RNA-guided_endonuclease_TnpB"/>
</dbReference>
<dbReference type="AlphaFoldDB" id="G0VQC3"/>
<name>G0VQC3_MEGEL</name>
<sequence>MVKKLLPADNRRRSHNTKIHRKSRQVIIVNKAYRYRLYPTTEQKIMFAKTFGCVRFIYNKMLGDRLDYYKETGKKLNNTPAQYKEEFPWLKEVDSLALANAQMNLNKAYNNFFRNRKHFGKPRFKSKKTGHASYSTNNQHGSVRIEGNKVRLPKIGLVKLCLHRPLMENSTIKTVTISKTSSGKYYISILVEYENQILPIMPKKFLGLDFAMHGLYVASDEEDADYPHFLRKAEKRLAKAQRKLSKRQNGSHNRDKQRLRVAKLHEKIANQRRDFLHKKARYLVDHYDAIGIEDISVKAMAKHKKGGKFSFGKSVADNGWNMFTNMLEYKLAWQGKQFIKIDKWYPSSQLCHVCGYQNNETKDLSIREWDCPKCGSHHDRDKNAAINIREEARRISAA</sequence>
<dbReference type="InterPro" id="IPR010095">
    <property type="entry name" value="Cas12f1-like_TNB"/>
</dbReference>
<dbReference type="KEGG" id="med:MELS_1430"/>
<keyword evidence="3" id="KW-0815">Transposition</keyword>
<dbReference type="InterPro" id="IPR001959">
    <property type="entry name" value="Transposase"/>
</dbReference>
<dbReference type="NCBIfam" id="TIGR01766">
    <property type="entry name" value="IS200/IS605 family accessory protein TnpB-like domain"/>
    <property type="match status" value="1"/>
</dbReference>
<accession>G0VQC3</accession>
<dbReference type="Proteomes" id="UP000010111">
    <property type="component" value="Chromosome"/>
</dbReference>
<dbReference type="eggNOG" id="COG0675">
    <property type="taxonomic scope" value="Bacteria"/>
</dbReference>
<evidence type="ECO:0000256" key="4">
    <source>
        <dbReference type="ARBA" id="ARBA00022723"/>
    </source>
</evidence>
<keyword evidence="4" id="KW-0479">Metal-binding</keyword>
<gene>
    <name evidence="12" type="ORF">MELS_1430</name>
</gene>
<evidence type="ECO:0000256" key="6">
    <source>
        <dbReference type="ARBA" id="ARBA00023125"/>
    </source>
</evidence>
<evidence type="ECO:0000259" key="11">
    <source>
        <dbReference type="Pfam" id="PF12323"/>
    </source>
</evidence>
<dbReference type="EMBL" id="HE576794">
    <property type="protein sequence ID" value="CCC73651.1"/>
    <property type="molecule type" value="Genomic_DNA"/>
</dbReference>
<dbReference type="NCBIfam" id="NF038281">
    <property type="entry name" value="IS200_TnpB"/>
    <property type="match status" value="1"/>
</dbReference>
<dbReference type="GO" id="GO:0032196">
    <property type="term" value="P:transposition"/>
    <property type="evidence" value="ECO:0007669"/>
    <property type="project" value="UniProtKB-KW"/>
</dbReference>
<organism evidence="12 13">
    <name type="scientific">Megasphaera elsdenii DSM 20460</name>
    <dbReference type="NCBI Taxonomy" id="1064535"/>
    <lineage>
        <taxon>Bacteria</taxon>
        <taxon>Bacillati</taxon>
        <taxon>Bacillota</taxon>
        <taxon>Negativicutes</taxon>
        <taxon>Veillonellales</taxon>
        <taxon>Veillonellaceae</taxon>
        <taxon>Megasphaera</taxon>
    </lineage>
</organism>
<dbReference type="HOGENOM" id="CLU_032903_0_0_9"/>
<dbReference type="Pfam" id="PF01385">
    <property type="entry name" value="OrfB_IS605"/>
    <property type="match status" value="1"/>
</dbReference>
<evidence type="ECO:0000256" key="1">
    <source>
        <dbReference type="ARBA" id="ARBA00008761"/>
    </source>
</evidence>
<keyword evidence="6" id="KW-0238">DNA-binding</keyword>
<comment type="similarity">
    <text evidence="2">In the N-terminal section; belongs to the transposase 2 family.</text>
</comment>
<feature type="domain" description="Cas12f1-like TNB" evidence="10">
    <location>
        <begin position="320"/>
        <end position="388"/>
    </location>
</feature>
<evidence type="ECO:0000256" key="2">
    <source>
        <dbReference type="ARBA" id="ARBA00011044"/>
    </source>
</evidence>
<reference evidence="12 13" key="1">
    <citation type="journal article" date="2011" name="J. Bacteriol.">
        <title>Genome Sequence of the Ruminal Bacterium Megasphaera elsdenii.</title>
        <authorList>
            <person name="Marx H."/>
            <person name="Graf A.B."/>
            <person name="Tatto N."/>
            <person name="Thallinger G.G."/>
            <person name="Mattanovich D."/>
            <person name="Sauer M."/>
        </authorList>
    </citation>
    <scope>NUCLEOTIDE SEQUENCE [LARGE SCALE GENOMIC DNA]</scope>
    <source>
        <strain evidence="12 13">DSM 20460</strain>
    </source>
</reference>
<evidence type="ECO:0000313" key="13">
    <source>
        <dbReference type="Proteomes" id="UP000010111"/>
    </source>
</evidence>
<dbReference type="PANTHER" id="PTHR30405:SF25">
    <property type="entry name" value="RNA-GUIDED DNA ENDONUCLEASE INSQ-RELATED"/>
    <property type="match status" value="1"/>
</dbReference>
<keyword evidence="8" id="KW-0175">Coiled coil</keyword>
<proteinExistence type="inferred from homology"/>
<evidence type="ECO:0000256" key="8">
    <source>
        <dbReference type="SAM" id="Coils"/>
    </source>
</evidence>
<dbReference type="GO" id="GO:0006310">
    <property type="term" value="P:DNA recombination"/>
    <property type="evidence" value="ECO:0007669"/>
    <property type="project" value="UniProtKB-KW"/>
</dbReference>
<evidence type="ECO:0000259" key="9">
    <source>
        <dbReference type="Pfam" id="PF01385"/>
    </source>
</evidence>
<keyword evidence="7" id="KW-0233">DNA recombination</keyword>
<dbReference type="InterPro" id="IPR021027">
    <property type="entry name" value="Transposase_put_HTH"/>
</dbReference>
<dbReference type="NCBIfam" id="NF040570">
    <property type="entry name" value="guided_TnpB"/>
    <property type="match status" value="1"/>
</dbReference>
<keyword evidence="13" id="KW-1185">Reference proteome</keyword>